<keyword evidence="3" id="KW-1185">Reference proteome</keyword>
<feature type="transmembrane region" description="Helical" evidence="1">
    <location>
        <begin position="25"/>
        <end position="45"/>
    </location>
</feature>
<evidence type="ECO:0000313" key="3">
    <source>
        <dbReference type="Proteomes" id="UP001292182"/>
    </source>
</evidence>
<dbReference type="RefSeq" id="WP_322538416.1">
    <property type="nucleotide sequence ID" value="NZ_JAOBTW010000002.1"/>
</dbReference>
<feature type="transmembrane region" description="Helical" evidence="1">
    <location>
        <begin position="99"/>
        <end position="117"/>
    </location>
</feature>
<comment type="caution">
    <text evidence="2">The sequence shown here is derived from an EMBL/GenBank/DDBJ whole genome shotgun (WGS) entry which is preliminary data.</text>
</comment>
<feature type="transmembrane region" description="Helical" evidence="1">
    <location>
        <begin position="129"/>
        <end position="148"/>
    </location>
</feature>
<evidence type="ECO:0000256" key="1">
    <source>
        <dbReference type="SAM" id="Phobius"/>
    </source>
</evidence>
<keyword evidence="1" id="KW-0812">Transmembrane</keyword>
<reference evidence="3" key="1">
    <citation type="submission" date="2023-07" db="EMBL/GenBank/DDBJ databases">
        <title>Whole genome sequence analysis of rice epiphytic Sphingomonas sanguinis OsEp_Plm_15B2.</title>
        <authorList>
            <person name="Sahu K.P."/>
            <person name="Asharani P."/>
            <person name="Reddy B."/>
            <person name="Kumar A."/>
        </authorList>
    </citation>
    <scope>NUCLEOTIDE SEQUENCE [LARGE SCALE GENOMIC DNA]</scope>
    <source>
        <strain evidence="3">OsEp_Plm_15B2</strain>
    </source>
</reference>
<evidence type="ECO:0000313" key="2">
    <source>
        <dbReference type="EMBL" id="MDZ7280851.1"/>
    </source>
</evidence>
<name>A0ABU5LM89_9SPHN</name>
<accession>A0ABU5LM89</accession>
<keyword evidence="1" id="KW-0472">Membrane</keyword>
<gene>
    <name evidence="2" type="ORF">N4G62_02265</name>
</gene>
<dbReference type="Proteomes" id="UP001292182">
    <property type="component" value="Unassembled WGS sequence"/>
</dbReference>
<organism evidence="2 3">
    <name type="scientific">Sphingomonas sanguinis</name>
    <dbReference type="NCBI Taxonomy" id="33051"/>
    <lineage>
        <taxon>Bacteria</taxon>
        <taxon>Pseudomonadati</taxon>
        <taxon>Pseudomonadota</taxon>
        <taxon>Alphaproteobacteria</taxon>
        <taxon>Sphingomonadales</taxon>
        <taxon>Sphingomonadaceae</taxon>
        <taxon>Sphingomonas</taxon>
    </lineage>
</organism>
<proteinExistence type="predicted"/>
<dbReference type="EMBL" id="JAOBTW010000002">
    <property type="protein sequence ID" value="MDZ7280851.1"/>
    <property type="molecule type" value="Genomic_DNA"/>
</dbReference>
<protein>
    <submittedName>
        <fullName evidence="2">Uncharacterized protein</fullName>
    </submittedName>
</protein>
<keyword evidence="1" id="KW-1133">Transmembrane helix</keyword>
<sequence>MRYDARFEVVEPPAPVIRRRKWVRWALAFGMIWPVAVALAVTVAGKEPDGLLLALTSLNITNAFGLSPFARTPLFLPGRGRYDEFEAAALGIATARPHAAIAAFLIALTLAAAWASQAGAPVVLGARSWLLWAMVLASLFTTLPALLAEIAIPFPEQECNA</sequence>